<comment type="caution">
    <text evidence="1">The sequence shown here is derived from an EMBL/GenBank/DDBJ whole genome shotgun (WGS) entry which is preliminary data.</text>
</comment>
<dbReference type="Proteomes" id="UP000266723">
    <property type="component" value="Unassembled WGS sequence"/>
</dbReference>
<keyword evidence="2" id="KW-1185">Reference proteome</keyword>
<accession>A0ABQ7ECR0</accession>
<reference evidence="1 2" key="1">
    <citation type="journal article" date="2020" name="BMC Genomics">
        <title>Intraspecific diversification of the crop wild relative Brassica cretica Lam. using demographic model selection.</title>
        <authorList>
            <person name="Kioukis A."/>
            <person name="Michalopoulou V.A."/>
            <person name="Briers L."/>
            <person name="Pirintsos S."/>
            <person name="Studholme D.J."/>
            <person name="Pavlidis P."/>
            <person name="Sarris P.F."/>
        </authorList>
    </citation>
    <scope>NUCLEOTIDE SEQUENCE [LARGE SCALE GENOMIC DNA]</scope>
    <source>
        <strain evidence="2">cv. PFS-1207/04</strain>
    </source>
</reference>
<name>A0ABQ7ECR0_BRACR</name>
<protein>
    <submittedName>
        <fullName evidence="1">Uncharacterized protein</fullName>
    </submittedName>
</protein>
<organism evidence="1 2">
    <name type="scientific">Brassica cretica</name>
    <name type="common">Mustard</name>
    <dbReference type="NCBI Taxonomy" id="69181"/>
    <lineage>
        <taxon>Eukaryota</taxon>
        <taxon>Viridiplantae</taxon>
        <taxon>Streptophyta</taxon>
        <taxon>Embryophyta</taxon>
        <taxon>Tracheophyta</taxon>
        <taxon>Spermatophyta</taxon>
        <taxon>Magnoliopsida</taxon>
        <taxon>eudicotyledons</taxon>
        <taxon>Gunneridae</taxon>
        <taxon>Pentapetalae</taxon>
        <taxon>rosids</taxon>
        <taxon>malvids</taxon>
        <taxon>Brassicales</taxon>
        <taxon>Brassicaceae</taxon>
        <taxon>Brassiceae</taxon>
        <taxon>Brassica</taxon>
    </lineage>
</organism>
<evidence type="ECO:0000313" key="1">
    <source>
        <dbReference type="EMBL" id="KAF3594822.1"/>
    </source>
</evidence>
<sequence length="99" mass="10932">MGELRGPDECRMIDPTRRTGDLDCTFGPTRPLGELDGSVHPTRPFGELDGFVRSNPPVRRVGLIQLAEWASWLVHPVQLDPSASWKLGVSLSGIRCPRP</sequence>
<evidence type="ECO:0000313" key="2">
    <source>
        <dbReference type="Proteomes" id="UP000266723"/>
    </source>
</evidence>
<gene>
    <name evidence="1" type="ORF">DY000_02020973</name>
</gene>
<dbReference type="EMBL" id="QGKV02000299">
    <property type="protein sequence ID" value="KAF3594822.1"/>
    <property type="molecule type" value="Genomic_DNA"/>
</dbReference>
<proteinExistence type="predicted"/>